<dbReference type="Proteomes" id="UP000256971">
    <property type="component" value="Chromosome"/>
</dbReference>
<evidence type="ECO:0000256" key="2">
    <source>
        <dbReference type="ARBA" id="ARBA00023235"/>
    </source>
</evidence>
<evidence type="ECO:0000313" key="4">
    <source>
        <dbReference type="Proteomes" id="UP000256971"/>
    </source>
</evidence>
<dbReference type="Pfam" id="PF02567">
    <property type="entry name" value="PhzC-PhzF"/>
    <property type="match status" value="1"/>
</dbReference>
<protein>
    <submittedName>
        <fullName evidence="3">PhzF family phenazine biosynthesis protein</fullName>
    </submittedName>
</protein>
<dbReference type="PIRSF" id="PIRSF016184">
    <property type="entry name" value="PhzC_PhzF"/>
    <property type="match status" value="1"/>
</dbReference>
<dbReference type="PANTHER" id="PTHR13774:SF39">
    <property type="entry name" value="BIOSYNTHESIS PROTEIN, PUTATIVE-RELATED"/>
    <property type="match status" value="1"/>
</dbReference>
<dbReference type="InterPro" id="IPR003719">
    <property type="entry name" value="Phenazine_PhzF-like"/>
</dbReference>
<organism evidence="3 4">
    <name type="scientific">Thalassospira indica</name>
    <dbReference type="NCBI Taxonomy" id="1891279"/>
    <lineage>
        <taxon>Bacteria</taxon>
        <taxon>Pseudomonadati</taxon>
        <taxon>Pseudomonadota</taxon>
        <taxon>Alphaproteobacteria</taxon>
        <taxon>Rhodospirillales</taxon>
        <taxon>Thalassospiraceae</taxon>
        <taxon>Thalassospira</taxon>
    </lineage>
</organism>
<reference evidence="3 4" key="1">
    <citation type="submission" date="2018-08" db="EMBL/GenBank/DDBJ databases">
        <title>Complete genome sequence of type strain Thalassospira indica MCCC 1A01103T, isolated from isolated from deep seawater of the Indian Ocean.</title>
        <authorList>
            <person name="Liu Y."/>
        </authorList>
    </citation>
    <scope>NUCLEOTIDE SEQUENCE [LARGE SCALE GENOMIC DNA]</scope>
    <source>
        <strain evidence="3 4">PB8BT</strain>
    </source>
</reference>
<dbReference type="SUPFAM" id="SSF54506">
    <property type="entry name" value="Diaminopimelate epimerase-like"/>
    <property type="match status" value="1"/>
</dbReference>
<proteinExistence type="inferred from homology"/>
<evidence type="ECO:0000256" key="1">
    <source>
        <dbReference type="ARBA" id="ARBA00008270"/>
    </source>
</evidence>
<gene>
    <name evidence="3" type="ORF">DY252_16500</name>
</gene>
<evidence type="ECO:0000313" key="3">
    <source>
        <dbReference type="EMBL" id="AXO15643.1"/>
    </source>
</evidence>
<sequence>MSTSQEKTHTVPVQIVNAFVKNGTGGNPAGVVLDADQYSEAQKLLIAQKVGLSETAFVSKSETCGIKLDFFTPNKRIAHCGHATIATFSYLAEIGRFADGETSKETVDGPRKIILENGMAYMEQLAPTYTPATDWVDHGVTLEDVLNSLSISEDDLDVRARPVLVNTGNNFIVVAVKDQATLQNITPDQDAINAISEKLDLIGYYIFTTDTGDAGDAGIDATTRMFAPRYGIEEEAATGMAAGPLACVLHDVLAIKKDTFLIAQGAFMAEPSPSQIKVTLNLKDGRITGLMAGGKGKVMKSLEITI</sequence>
<keyword evidence="2" id="KW-0413">Isomerase</keyword>
<keyword evidence="4" id="KW-1185">Reference proteome</keyword>
<dbReference type="EMBL" id="CP031555">
    <property type="protein sequence ID" value="AXO15643.1"/>
    <property type="molecule type" value="Genomic_DNA"/>
</dbReference>
<dbReference type="PANTHER" id="PTHR13774">
    <property type="entry name" value="PHENAZINE BIOSYNTHESIS PROTEIN"/>
    <property type="match status" value="1"/>
</dbReference>
<dbReference type="NCBIfam" id="TIGR00654">
    <property type="entry name" value="PhzF_family"/>
    <property type="match status" value="1"/>
</dbReference>
<comment type="similarity">
    <text evidence="1">Belongs to the PhzF family.</text>
</comment>
<name>A0ABM6Y317_9PROT</name>
<dbReference type="Gene3D" id="3.10.310.10">
    <property type="entry name" value="Diaminopimelate Epimerase, Chain A, domain 1"/>
    <property type="match status" value="2"/>
</dbReference>
<accession>A0ABM6Y317</accession>
<dbReference type="RefSeq" id="WP_064788434.1">
    <property type="nucleotide sequence ID" value="NZ_CP031555.1"/>
</dbReference>